<dbReference type="CDD" id="cd07067">
    <property type="entry name" value="HP_PGM_like"/>
    <property type="match status" value="1"/>
</dbReference>
<dbReference type="AlphaFoldDB" id="A0A7Y0GCH0"/>
<dbReference type="Pfam" id="PF00300">
    <property type="entry name" value="His_Phos_1"/>
    <property type="match status" value="1"/>
</dbReference>
<proteinExistence type="predicted"/>
<sequence>MREITVHLLRHGAPIREGLMLGRTDEAPLPSGIDRCFARAEGLDIAAVVASDLARAALPAARIAASIGLVPNFDARWRELDFGHWDGQTPERLPREALARFWQDPDRNPPPDGERWSHLRSRVAAALAEIDRPTLVVAHGGSIRAALSLLLGLDHRQVWAFDLPYAALVSLRLWQGSIPTAQVTGLQT</sequence>
<keyword evidence="2" id="KW-1185">Reference proteome</keyword>
<dbReference type="SMART" id="SM00855">
    <property type="entry name" value="PGAM"/>
    <property type="match status" value="1"/>
</dbReference>
<evidence type="ECO:0000313" key="1">
    <source>
        <dbReference type="EMBL" id="NML95602.1"/>
    </source>
</evidence>
<dbReference type="RefSeq" id="WP_169494810.1">
    <property type="nucleotide sequence ID" value="NZ_JABBGM010000011.1"/>
</dbReference>
<gene>
    <name evidence="1" type="ORF">HHL27_18165</name>
</gene>
<accession>A0A7Y0GCH0</accession>
<reference evidence="1 2" key="1">
    <citation type="submission" date="2020-04" db="EMBL/GenBank/DDBJ databases">
        <title>Novosphingobium sp. TW-4 isolated from soil.</title>
        <authorList>
            <person name="Dahal R.H."/>
            <person name="Chaudhary D.K."/>
        </authorList>
    </citation>
    <scope>NUCLEOTIDE SEQUENCE [LARGE SCALE GENOMIC DNA]</scope>
    <source>
        <strain evidence="1 2">TW-4</strain>
    </source>
</reference>
<organism evidence="1 2">
    <name type="scientific">Novosphingobium olei</name>
    <dbReference type="NCBI Taxonomy" id="2728851"/>
    <lineage>
        <taxon>Bacteria</taxon>
        <taxon>Pseudomonadati</taxon>
        <taxon>Pseudomonadota</taxon>
        <taxon>Alphaproteobacteria</taxon>
        <taxon>Sphingomonadales</taxon>
        <taxon>Sphingomonadaceae</taxon>
        <taxon>Novosphingobium</taxon>
    </lineage>
</organism>
<evidence type="ECO:0000313" key="2">
    <source>
        <dbReference type="Proteomes" id="UP000583556"/>
    </source>
</evidence>
<dbReference type="InterPro" id="IPR029033">
    <property type="entry name" value="His_PPase_superfam"/>
</dbReference>
<dbReference type="InterPro" id="IPR013078">
    <property type="entry name" value="His_Pase_superF_clade-1"/>
</dbReference>
<dbReference type="Proteomes" id="UP000583556">
    <property type="component" value="Unassembled WGS sequence"/>
</dbReference>
<dbReference type="Gene3D" id="3.40.50.1240">
    <property type="entry name" value="Phosphoglycerate mutase-like"/>
    <property type="match status" value="1"/>
</dbReference>
<protein>
    <submittedName>
        <fullName evidence="1">Histidine phosphatase family protein</fullName>
    </submittedName>
</protein>
<name>A0A7Y0GCH0_9SPHN</name>
<comment type="caution">
    <text evidence="1">The sequence shown here is derived from an EMBL/GenBank/DDBJ whole genome shotgun (WGS) entry which is preliminary data.</text>
</comment>
<dbReference type="SUPFAM" id="SSF53254">
    <property type="entry name" value="Phosphoglycerate mutase-like"/>
    <property type="match status" value="1"/>
</dbReference>
<dbReference type="EMBL" id="JABBGM010000011">
    <property type="protein sequence ID" value="NML95602.1"/>
    <property type="molecule type" value="Genomic_DNA"/>
</dbReference>